<reference evidence="1" key="1">
    <citation type="journal article" date="2019" name="PLoS Negl. Trop. Dis.">
        <title>Revisiting the worldwide diversity of Leptospira species in the environment.</title>
        <authorList>
            <person name="Vincent A.T."/>
            <person name="Schiettekatte O."/>
            <person name="Bourhy P."/>
            <person name="Veyrier F.J."/>
            <person name="Picardeau M."/>
        </authorList>
    </citation>
    <scope>NUCLEOTIDE SEQUENCE [LARGE SCALE GENOMIC DNA]</scope>
    <source>
        <strain evidence="1">201300427</strain>
    </source>
</reference>
<dbReference type="EMBL" id="RQHW01000003">
    <property type="protein sequence ID" value="TGN20855.1"/>
    <property type="molecule type" value="Genomic_DNA"/>
</dbReference>
<gene>
    <name evidence="1" type="ORF">EHS15_01295</name>
</gene>
<proteinExistence type="predicted"/>
<protein>
    <submittedName>
        <fullName evidence="1">Uncharacterized protein</fullName>
    </submittedName>
</protein>
<dbReference type="Proteomes" id="UP000298058">
    <property type="component" value="Unassembled WGS sequence"/>
</dbReference>
<keyword evidence="2" id="KW-1185">Reference proteome</keyword>
<accession>A0A4R9M4V0</accession>
<sequence length="137" mass="15294">MRSLFTYIVASSVIGAPVEEKLLERLHQFQKNLSSTQGPVNTTGIVDLVKRLETSALESKVLVAKILVFAEELEKETGRESQERLYSSISSILKDRAPHFRFHVLTCPVTKKTWIAKGETGVNPYLLGAEIKAHQLS</sequence>
<dbReference type="OrthoDB" id="328469at2"/>
<evidence type="ECO:0000313" key="2">
    <source>
        <dbReference type="Proteomes" id="UP000298058"/>
    </source>
</evidence>
<dbReference type="NCBIfam" id="NF047615">
    <property type="entry name" value="LIC13259_LIC11441_fam"/>
    <property type="match status" value="1"/>
</dbReference>
<dbReference type="RefSeq" id="WP_135758728.1">
    <property type="nucleotide sequence ID" value="NZ_RQHW01000003.1"/>
</dbReference>
<comment type="caution">
    <text evidence="1">The sequence shown here is derived from an EMBL/GenBank/DDBJ whole genome shotgun (WGS) entry which is preliminary data.</text>
</comment>
<dbReference type="AlphaFoldDB" id="A0A4R9M4V0"/>
<name>A0A4R9M4V0_9LEPT</name>
<organism evidence="1 2">
    <name type="scientific">Leptospira idonii</name>
    <dbReference type="NCBI Taxonomy" id="1193500"/>
    <lineage>
        <taxon>Bacteria</taxon>
        <taxon>Pseudomonadati</taxon>
        <taxon>Spirochaetota</taxon>
        <taxon>Spirochaetia</taxon>
        <taxon>Leptospirales</taxon>
        <taxon>Leptospiraceae</taxon>
        <taxon>Leptospira</taxon>
    </lineage>
</organism>
<evidence type="ECO:0000313" key="1">
    <source>
        <dbReference type="EMBL" id="TGN20855.1"/>
    </source>
</evidence>